<dbReference type="InterPro" id="IPR050131">
    <property type="entry name" value="Peptidase_S8_subtilisin-like"/>
</dbReference>
<comment type="similarity">
    <text evidence="1 5">Belongs to the peptidase S8 family.</text>
</comment>
<evidence type="ECO:0000256" key="6">
    <source>
        <dbReference type="SAM" id="MobiDB-lite"/>
    </source>
</evidence>
<reference evidence="8 9" key="1">
    <citation type="submission" date="2019-05" db="EMBL/GenBank/DDBJ databases">
        <title>Burkholderia sp. DHOD12, isolated from subtropical forest soil.</title>
        <authorList>
            <person name="Gao Z.-H."/>
            <person name="Qiu L.-H."/>
        </authorList>
    </citation>
    <scope>NUCLEOTIDE SEQUENCE [LARGE SCALE GENOMIC DNA]</scope>
    <source>
        <strain evidence="8 9">DHOD12</strain>
    </source>
</reference>
<evidence type="ECO:0000256" key="5">
    <source>
        <dbReference type="PROSITE-ProRule" id="PRU01240"/>
    </source>
</evidence>
<feature type="active site" description="Charge relay system" evidence="5">
    <location>
        <position position="286"/>
    </location>
</feature>
<dbReference type="Pfam" id="PF00082">
    <property type="entry name" value="Peptidase_S8"/>
    <property type="match status" value="1"/>
</dbReference>
<dbReference type="PROSITE" id="PS51892">
    <property type="entry name" value="SUBTILASE"/>
    <property type="match status" value="1"/>
</dbReference>
<feature type="active site" description="Charge relay system" evidence="5">
    <location>
        <position position="321"/>
    </location>
</feature>
<dbReference type="InterPro" id="IPR023828">
    <property type="entry name" value="Peptidase_S8_Ser-AS"/>
</dbReference>
<evidence type="ECO:0000259" key="7">
    <source>
        <dbReference type="Pfam" id="PF00082"/>
    </source>
</evidence>
<dbReference type="InterPro" id="IPR036852">
    <property type="entry name" value="Peptidase_S8/S53_dom_sf"/>
</dbReference>
<evidence type="ECO:0000256" key="3">
    <source>
        <dbReference type="ARBA" id="ARBA00022801"/>
    </source>
</evidence>
<keyword evidence="2 5" id="KW-0645">Protease</keyword>
<dbReference type="Proteomes" id="UP000298656">
    <property type="component" value="Chromosome 1"/>
</dbReference>
<organism evidence="8 9">
    <name type="scientific">Trinickia violacea</name>
    <dbReference type="NCBI Taxonomy" id="2571746"/>
    <lineage>
        <taxon>Bacteria</taxon>
        <taxon>Pseudomonadati</taxon>
        <taxon>Pseudomonadota</taxon>
        <taxon>Betaproteobacteria</taxon>
        <taxon>Burkholderiales</taxon>
        <taxon>Burkholderiaceae</taxon>
        <taxon>Trinickia</taxon>
    </lineage>
</organism>
<feature type="region of interest" description="Disordered" evidence="6">
    <location>
        <begin position="1"/>
        <end position="39"/>
    </location>
</feature>
<dbReference type="PANTHER" id="PTHR43806:SF11">
    <property type="entry name" value="CEREVISIN-RELATED"/>
    <property type="match status" value="1"/>
</dbReference>
<keyword evidence="9" id="KW-1185">Reference proteome</keyword>
<evidence type="ECO:0000313" key="9">
    <source>
        <dbReference type="Proteomes" id="UP000298656"/>
    </source>
</evidence>
<dbReference type="PANTHER" id="PTHR43806">
    <property type="entry name" value="PEPTIDASE S8"/>
    <property type="match status" value="1"/>
</dbReference>
<evidence type="ECO:0000256" key="1">
    <source>
        <dbReference type="ARBA" id="ARBA00011073"/>
    </source>
</evidence>
<feature type="active site" description="Charge relay system" evidence="5">
    <location>
        <position position="498"/>
    </location>
</feature>
<evidence type="ECO:0000256" key="4">
    <source>
        <dbReference type="ARBA" id="ARBA00022825"/>
    </source>
</evidence>
<dbReference type="Gene3D" id="3.40.50.200">
    <property type="entry name" value="Peptidase S8/S53 domain"/>
    <property type="match status" value="1"/>
</dbReference>
<name>A0A4V1EH60_9BURK</name>
<dbReference type="PROSITE" id="PS00138">
    <property type="entry name" value="SUBTILASE_SER"/>
    <property type="match status" value="1"/>
</dbReference>
<dbReference type="OrthoDB" id="9790784at2"/>
<dbReference type="GO" id="GO:0004252">
    <property type="term" value="F:serine-type endopeptidase activity"/>
    <property type="evidence" value="ECO:0007669"/>
    <property type="project" value="UniProtKB-UniRule"/>
</dbReference>
<dbReference type="PROSITE" id="PS00137">
    <property type="entry name" value="SUBTILASE_HIS"/>
    <property type="match status" value="1"/>
</dbReference>
<evidence type="ECO:0000313" key="8">
    <source>
        <dbReference type="EMBL" id="QCP49140.1"/>
    </source>
</evidence>
<dbReference type="AlphaFoldDB" id="A0A4V1EH60"/>
<dbReference type="KEGG" id="tvl:FAZ95_08090"/>
<feature type="compositionally biased region" description="Basic and acidic residues" evidence="6">
    <location>
        <begin position="1"/>
        <end position="11"/>
    </location>
</feature>
<keyword evidence="3 5" id="KW-0378">Hydrolase</keyword>
<dbReference type="InterPro" id="IPR000209">
    <property type="entry name" value="Peptidase_S8/S53_dom"/>
</dbReference>
<feature type="compositionally biased region" description="Low complexity" evidence="6">
    <location>
        <begin position="17"/>
        <end position="39"/>
    </location>
</feature>
<dbReference type="EMBL" id="CP040077">
    <property type="protein sequence ID" value="QCP49140.1"/>
    <property type="molecule type" value="Genomic_DNA"/>
</dbReference>
<proteinExistence type="inferred from homology"/>
<dbReference type="GO" id="GO:0006508">
    <property type="term" value="P:proteolysis"/>
    <property type="evidence" value="ECO:0007669"/>
    <property type="project" value="UniProtKB-KW"/>
</dbReference>
<dbReference type="SUPFAM" id="SSF52743">
    <property type="entry name" value="Subtilisin-like"/>
    <property type="match status" value="1"/>
</dbReference>
<accession>A0A4V1EH60</accession>
<dbReference type="InterPro" id="IPR015500">
    <property type="entry name" value="Peptidase_S8_subtilisin-rel"/>
</dbReference>
<keyword evidence="4 5" id="KW-0720">Serine protease</keyword>
<gene>
    <name evidence="8" type="ORF">FAZ95_08090</name>
</gene>
<evidence type="ECO:0000256" key="2">
    <source>
        <dbReference type="ARBA" id="ARBA00022670"/>
    </source>
</evidence>
<protein>
    <submittedName>
        <fullName evidence="8">Serine protease</fullName>
    </submittedName>
</protein>
<sequence>METEMDKDKKPTPPKAAPASADAAAPAANGALPSPAADAVPVANGKRQYLVAPRRGLLAKQAAVTPMSAGDMNNAIGRLPGVEVVKVISSNKNAQMMSARPDEATDTYVVKIDPAHAQVLQATAPPEMIIEEDHPLGYGKKPDGDAGAQLRPQSAFGTAVSRPVTIRVLGENGQPEPNVPVTLAGDGFPANGVTDANGEVTLTVLQMEPGPVQSLAVRPHHTYWNSYLVTPTLSSEQVNVVRLVPLSQPNPNVPPLVPLGWGQRLMGLDEAGGAATGRGVRVAIVDSGADAAHPLLSHILRGADMTNEQDPETWKNDVIGHGSHCAGVIGARVGTQAEKEQMAMRGFVPDAEIHVLKIFPGGQFSTLLQALDYCIDHDIDVVNLSLGAPQASLAVEQKLMEAVQSGVACIVAAGNSGGPVQYPAASPYVLAVSALGLQRELPASAWEQTQIVAQATTADGLFSPAFSCHGPQIGVCGPGVGIVSTVPGSAFNPESGTSMAAPHITGLAALLLSDPQLARYLGPRGPQRVSALFQLIRMICSPIATNDAANRFGAGLPRLQNLRQLMPQAYR</sequence>
<feature type="domain" description="Peptidase S8/S53" evidence="7">
    <location>
        <begin position="277"/>
        <end position="513"/>
    </location>
</feature>
<dbReference type="PRINTS" id="PR00723">
    <property type="entry name" value="SUBTILISIN"/>
</dbReference>
<dbReference type="InterPro" id="IPR022398">
    <property type="entry name" value="Peptidase_S8_His-AS"/>
</dbReference>